<sequence length="138" mass="15243">MASSSTTKSSIPFVLHLRVRNHNDPKAAAKIKTTAPAMETARTKILNFFLGCRVEWNDRESMVCASMLPPVAAEKPISSFSGSIVLQRLGIDLLSRFASDGDPWEHALGMAIGVVFANQMVKWEKKLKEDLDKIVEKA</sequence>
<organism evidence="1 2">
    <name type="scientific">Zingiber officinale</name>
    <name type="common">Ginger</name>
    <name type="synonym">Amomum zingiber</name>
    <dbReference type="NCBI Taxonomy" id="94328"/>
    <lineage>
        <taxon>Eukaryota</taxon>
        <taxon>Viridiplantae</taxon>
        <taxon>Streptophyta</taxon>
        <taxon>Embryophyta</taxon>
        <taxon>Tracheophyta</taxon>
        <taxon>Spermatophyta</taxon>
        <taxon>Magnoliopsida</taxon>
        <taxon>Liliopsida</taxon>
        <taxon>Zingiberales</taxon>
        <taxon>Zingiberaceae</taxon>
        <taxon>Zingiber</taxon>
    </lineage>
</organism>
<dbReference type="Proteomes" id="UP000734854">
    <property type="component" value="Unassembled WGS sequence"/>
</dbReference>
<gene>
    <name evidence="1" type="ORF">ZIOFF_030607</name>
</gene>
<comment type="caution">
    <text evidence="1">The sequence shown here is derived from an EMBL/GenBank/DDBJ whole genome shotgun (WGS) entry which is preliminary data.</text>
</comment>
<name>A0A8J5LBN2_ZINOF</name>
<proteinExistence type="predicted"/>
<evidence type="ECO:0000313" key="1">
    <source>
        <dbReference type="EMBL" id="KAG6512486.1"/>
    </source>
</evidence>
<dbReference type="PANTHER" id="PTHR36052">
    <property type="entry name" value="EXCITATORY AMINO ACID TRANSPORTER"/>
    <property type="match status" value="1"/>
</dbReference>
<reference evidence="1 2" key="1">
    <citation type="submission" date="2020-08" db="EMBL/GenBank/DDBJ databases">
        <title>Plant Genome Project.</title>
        <authorList>
            <person name="Zhang R.-G."/>
        </authorList>
    </citation>
    <scope>NUCLEOTIDE SEQUENCE [LARGE SCALE GENOMIC DNA]</scope>
    <source>
        <tissue evidence="1">Rhizome</tissue>
    </source>
</reference>
<dbReference type="EMBL" id="JACMSC010000008">
    <property type="protein sequence ID" value="KAG6512486.1"/>
    <property type="molecule type" value="Genomic_DNA"/>
</dbReference>
<accession>A0A8J5LBN2</accession>
<protein>
    <submittedName>
        <fullName evidence="1">Uncharacterized protein</fullName>
    </submittedName>
</protein>
<dbReference type="AlphaFoldDB" id="A0A8J5LBN2"/>
<dbReference type="PANTHER" id="PTHR36052:SF1">
    <property type="entry name" value="EXCITATORY AMINO ACID TRANSPORTER"/>
    <property type="match status" value="1"/>
</dbReference>
<keyword evidence="2" id="KW-1185">Reference proteome</keyword>
<evidence type="ECO:0000313" key="2">
    <source>
        <dbReference type="Proteomes" id="UP000734854"/>
    </source>
</evidence>